<dbReference type="Proteomes" id="UP001154312">
    <property type="component" value="Unassembled WGS sequence"/>
</dbReference>
<evidence type="ECO:0000313" key="6">
    <source>
        <dbReference type="Proteomes" id="UP001154312"/>
    </source>
</evidence>
<evidence type="ECO:0000259" key="4">
    <source>
        <dbReference type="SMART" id="SM00400"/>
    </source>
</evidence>
<dbReference type="RefSeq" id="WP_277443574.1">
    <property type="nucleotide sequence ID" value="NZ_JAKOAV010000012.1"/>
</dbReference>
<protein>
    <submittedName>
        <fullName evidence="5">CHC2 zinc finger domain-containing protein</fullName>
    </submittedName>
</protein>
<dbReference type="InterPro" id="IPR002694">
    <property type="entry name" value="Znf_CHC2"/>
</dbReference>
<gene>
    <name evidence="5" type="ORF">L7E55_07825</name>
</gene>
<comment type="caution">
    <text evidence="5">The sequence shown here is derived from an EMBL/GenBank/DDBJ whole genome shotgun (WGS) entry which is preliminary data.</text>
</comment>
<dbReference type="SMART" id="SM00400">
    <property type="entry name" value="ZnF_CHCC"/>
    <property type="match status" value="1"/>
</dbReference>
<accession>A0A9X4H587</accession>
<dbReference type="GO" id="GO:0005737">
    <property type="term" value="C:cytoplasm"/>
    <property type="evidence" value="ECO:0007669"/>
    <property type="project" value="TreeGrafter"/>
</dbReference>
<sequence length="204" mass="23492">MIKLSVPILQQNNDIFQLVKELPFIEVARRYLPGELRHQGSRWVTRCPFHEDRYPSLVVYRDGWKCFGCQEHGDSVDLVALLHNLRPLEAARMIAADFGIPLPDATQEDIAQARQATLLAKARRELKACFKVKENEVYQRLSSIYRAVDSKLAGIQTEEDLERLGGLYHIEPILEHVLEVLRTGKMTDKVAVLKSDRVKRWCNK</sequence>
<evidence type="ECO:0000256" key="2">
    <source>
        <dbReference type="ARBA" id="ARBA00022771"/>
    </source>
</evidence>
<keyword evidence="3" id="KW-0862">Zinc</keyword>
<proteinExistence type="predicted"/>
<dbReference type="GO" id="GO:0008270">
    <property type="term" value="F:zinc ion binding"/>
    <property type="evidence" value="ECO:0007669"/>
    <property type="project" value="UniProtKB-KW"/>
</dbReference>
<evidence type="ECO:0000256" key="1">
    <source>
        <dbReference type="ARBA" id="ARBA00022723"/>
    </source>
</evidence>
<keyword evidence="6" id="KW-1185">Reference proteome</keyword>
<name>A0A9X4H587_9FIRM</name>
<dbReference type="EMBL" id="JAKOAV010000012">
    <property type="protein sequence ID" value="MDF9408267.1"/>
    <property type="molecule type" value="Genomic_DNA"/>
</dbReference>
<evidence type="ECO:0000256" key="3">
    <source>
        <dbReference type="ARBA" id="ARBA00022833"/>
    </source>
</evidence>
<dbReference type="Pfam" id="PF01807">
    <property type="entry name" value="Zn_ribbon_DnaG"/>
    <property type="match status" value="1"/>
</dbReference>
<organism evidence="5 6">
    <name type="scientific">Pelotomaculum isophthalicicum JI</name>
    <dbReference type="NCBI Taxonomy" id="947010"/>
    <lineage>
        <taxon>Bacteria</taxon>
        <taxon>Bacillati</taxon>
        <taxon>Bacillota</taxon>
        <taxon>Clostridia</taxon>
        <taxon>Eubacteriales</taxon>
        <taxon>Desulfotomaculaceae</taxon>
        <taxon>Pelotomaculum</taxon>
    </lineage>
</organism>
<evidence type="ECO:0000313" key="5">
    <source>
        <dbReference type="EMBL" id="MDF9408267.1"/>
    </source>
</evidence>
<dbReference type="PANTHER" id="PTHR30313:SF2">
    <property type="entry name" value="DNA PRIMASE"/>
    <property type="match status" value="1"/>
</dbReference>
<keyword evidence="1" id="KW-0479">Metal-binding</keyword>
<dbReference type="InterPro" id="IPR036977">
    <property type="entry name" value="DNA_primase_Znf_CHC2"/>
</dbReference>
<dbReference type="Gene3D" id="3.90.580.10">
    <property type="entry name" value="Zinc finger, CHC2-type domain"/>
    <property type="match status" value="1"/>
</dbReference>
<dbReference type="InterPro" id="IPR050219">
    <property type="entry name" value="DnaG_primase"/>
</dbReference>
<dbReference type="GO" id="GO:0006269">
    <property type="term" value="P:DNA replication, synthesis of primer"/>
    <property type="evidence" value="ECO:0007669"/>
    <property type="project" value="TreeGrafter"/>
</dbReference>
<reference evidence="5" key="1">
    <citation type="submission" date="2022-02" db="EMBL/GenBank/DDBJ databases">
        <authorList>
            <person name="Leng L."/>
        </authorList>
    </citation>
    <scope>NUCLEOTIDE SEQUENCE</scope>
    <source>
        <strain evidence="5">JI</strain>
    </source>
</reference>
<dbReference type="SUPFAM" id="SSF57783">
    <property type="entry name" value="Zinc beta-ribbon"/>
    <property type="match status" value="1"/>
</dbReference>
<dbReference type="GO" id="GO:0003677">
    <property type="term" value="F:DNA binding"/>
    <property type="evidence" value="ECO:0007669"/>
    <property type="project" value="InterPro"/>
</dbReference>
<feature type="domain" description="Zinc finger CHC2-type" evidence="4">
    <location>
        <begin position="43"/>
        <end position="95"/>
    </location>
</feature>
<dbReference type="PANTHER" id="PTHR30313">
    <property type="entry name" value="DNA PRIMASE"/>
    <property type="match status" value="1"/>
</dbReference>
<keyword evidence="2" id="KW-0863">Zinc-finger</keyword>
<dbReference type="AlphaFoldDB" id="A0A9X4H587"/>
<dbReference type="GO" id="GO:0003899">
    <property type="term" value="F:DNA-directed RNA polymerase activity"/>
    <property type="evidence" value="ECO:0007669"/>
    <property type="project" value="InterPro"/>
</dbReference>